<keyword evidence="6" id="KW-0238">DNA-binding</keyword>
<name>A0AAV6M7D1_9ROSI</name>
<evidence type="ECO:0000256" key="3">
    <source>
        <dbReference type="ARBA" id="ARBA00022771"/>
    </source>
</evidence>
<evidence type="ECO:0000256" key="7">
    <source>
        <dbReference type="ARBA" id="ARBA00023163"/>
    </source>
</evidence>
<reference evidence="11 12" key="1">
    <citation type="journal article" date="2021" name="Hortic Res">
        <title>The domestication of Cucurbita argyrosperma as revealed by the genome of its wild relative.</title>
        <authorList>
            <person name="Barrera-Redondo J."/>
            <person name="Sanchez-de la Vega G."/>
            <person name="Aguirre-Liguori J.A."/>
            <person name="Castellanos-Morales G."/>
            <person name="Gutierrez-Guerrero Y.T."/>
            <person name="Aguirre-Dugua X."/>
            <person name="Aguirre-Planter E."/>
            <person name="Tenaillon M.I."/>
            <person name="Lira-Saade R."/>
            <person name="Eguiarte L.E."/>
        </authorList>
    </citation>
    <scope>NUCLEOTIDE SEQUENCE [LARGE SCALE GENOMIC DNA]</scope>
    <source>
        <strain evidence="11">JBR-2021</strain>
    </source>
</reference>
<evidence type="ECO:0000256" key="1">
    <source>
        <dbReference type="ARBA" id="ARBA00004123"/>
    </source>
</evidence>
<dbReference type="AlphaFoldDB" id="A0AAV6M7D1"/>
<accession>A0AAV6M7D1</accession>
<dbReference type="Proteomes" id="UP000685013">
    <property type="component" value="Chromosome 17"/>
</dbReference>
<dbReference type="PANTHER" id="PTHR31251">
    <property type="entry name" value="SQUAMOSA PROMOTER-BINDING-LIKE PROTEIN 4"/>
    <property type="match status" value="1"/>
</dbReference>
<keyword evidence="2" id="KW-0479">Metal-binding</keyword>
<organism evidence="11 12">
    <name type="scientific">Cucurbita argyrosperma subsp. sororia</name>
    <dbReference type="NCBI Taxonomy" id="37648"/>
    <lineage>
        <taxon>Eukaryota</taxon>
        <taxon>Viridiplantae</taxon>
        <taxon>Streptophyta</taxon>
        <taxon>Embryophyta</taxon>
        <taxon>Tracheophyta</taxon>
        <taxon>Spermatophyta</taxon>
        <taxon>Magnoliopsida</taxon>
        <taxon>eudicotyledons</taxon>
        <taxon>Gunneridae</taxon>
        <taxon>Pentapetalae</taxon>
        <taxon>rosids</taxon>
        <taxon>fabids</taxon>
        <taxon>Cucurbitales</taxon>
        <taxon>Cucurbitaceae</taxon>
        <taxon>Cucurbiteae</taxon>
        <taxon>Cucurbita</taxon>
    </lineage>
</organism>
<evidence type="ECO:0000256" key="6">
    <source>
        <dbReference type="ARBA" id="ARBA00023125"/>
    </source>
</evidence>
<dbReference type="InterPro" id="IPR004333">
    <property type="entry name" value="SBP_dom"/>
</dbReference>
<keyword evidence="3 9" id="KW-0863">Zinc-finger</keyword>
<feature type="non-terminal residue" evidence="11">
    <location>
        <position position="1"/>
    </location>
</feature>
<comment type="caution">
    <text evidence="11">The sequence shown here is derived from an EMBL/GenBank/DDBJ whole genome shotgun (WGS) entry which is preliminary data.</text>
</comment>
<gene>
    <name evidence="11" type="primary">SPL16</name>
    <name evidence="11" type="ORF">SDJN03_26772</name>
</gene>
<evidence type="ECO:0000256" key="5">
    <source>
        <dbReference type="ARBA" id="ARBA00023015"/>
    </source>
</evidence>
<dbReference type="InterPro" id="IPR044817">
    <property type="entry name" value="SBP-like"/>
</dbReference>
<protein>
    <submittedName>
        <fullName evidence="11">Squamosa promoter-binding-like protein 16</fullName>
    </submittedName>
</protein>
<dbReference type="Pfam" id="PF03110">
    <property type="entry name" value="SBP"/>
    <property type="match status" value="1"/>
</dbReference>
<keyword evidence="7" id="KW-0804">Transcription</keyword>
<evidence type="ECO:0000256" key="9">
    <source>
        <dbReference type="PROSITE-ProRule" id="PRU00470"/>
    </source>
</evidence>
<sequence length="417" mass="45983">MVFNLDLNLTCEFLPEIEITLSFHGVKKVMMLQNWVSVVCQVDTYMFAVVDDFDLDDKIFCWKGIGNMGDGSMDDMKGTRVSLIESSASRLMKRSRAPGSGPQVPSCMVDGCSSDLSKCRDYHRRHKVCELHSKTPKVTICGQEQRFCQQCSRFHSLVEFDDRKRSCRKRLDGHNRRRRKPQPATMTLNAGRFLYGNQGPRFLPFGNQLLSASNDVSSSWIGMIKPESNAPLCSGNSQFDFGDRRKSMLPGSLACDYKEKQLAISCIPIGLLPKSSDARPFLDVESSNGENVQKVLGNGSDQFFNSDCALSLLSTPVEPGEINLSSMSQSNLITPAHFIHSDGLGLESDPVNSGLVSDGSSHANSRCYPTFQDGLAGSSVDLFRLEISNINFVPLLSSSSLGIVKIVDFGYGSYDVD</sequence>
<feature type="domain" description="SBP-type" evidence="10">
    <location>
        <begin position="104"/>
        <end position="181"/>
    </location>
</feature>
<evidence type="ECO:0000256" key="8">
    <source>
        <dbReference type="ARBA" id="ARBA00023242"/>
    </source>
</evidence>
<evidence type="ECO:0000256" key="4">
    <source>
        <dbReference type="ARBA" id="ARBA00022833"/>
    </source>
</evidence>
<dbReference type="PROSITE" id="PS51141">
    <property type="entry name" value="ZF_SBP"/>
    <property type="match status" value="1"/>
</dbReference>
<keyword evidence="12" id="KW-1185">Reference proteome</keyword>
<keyword evidence="8" id="KW-0539">Nucleus</keyword>
<keyword evidence="4" id="KW-0862">Zinc</keyword>
<keyword evidence="5" id="KW-0805">Transcription regulation</keyword>
<dbReference type="FunFam" id="4.10.1100.10:FF:000001">
    <property type="entry name" value="Squamosa promoter-binding-like protein 14"/>
    <property type="match status" value="1"/>
</dbReference>
<dbReference type="GO" id="GO:0008270">
    <property type="term" value="F:zinc ion binding"/>
    <property type="evidence" value="ECO:0007669"/>
    <property type="project" value="UniProtKB-KW"/>
</dbReference>
<comment type="subcellular location">
    <subcellularLocation>
        <location evidence="1">Nucleus</location>
    </subcellularLocation>
</comment>
<evidence type="ECO:0000259" key="10">
    <source>
        <dbReference type="PROSITE" id="PS51141"/>
    </source>
</evidence>
<evidence type="ECO:0000256" key="2">
    <source>
        <dbReference type="ARBA" id="ARBA00022723"/>
    </source>
</evidence>
<evidence type="ECO:0000313" key="12">
    <source>
        <dbReference type="Proteomes" id="UP000685013"/>
    </source>
</evidence>
<dbReference type="GO" id="GO:0005634">
    <property type="term" value="C:nucleus"/>
    <property type="evidence" value="ECO:0007669"/>
    <property type="project" value="UniProtKB-SubCell"/>
</dbReference>
<dbReference type="EMBL" id="JAGKQH010000017">
    <property type="protein sequence ID" value="KAG6576133.1"/>
    <property type="molecule type" value="Genomic_DNA"/>
</dbReference>
<dbReference type="GO" id="GO:0003677">
    <property type="term" value="F:DNA binding"/>
    <property type="evidence" value="ECO:0007669"/>
    <property type="project" value="UniProtKB-KW"/>
</dbReference>
<dbReference type="PANTHER" id="PTHR31251:SF207">
    <property type="entry name" value="SQUAMOSA PROMOTER-BINDING-LIKE PROTEIN 13A-RELATED"/>
    <property type="match status" value="1"/>
</dbReference>
<evidence type="ECO:0000313" key="11">
    <source>
        <dbReference type="EMBL" id="KAG6576133.1"/>
    </source>
</evidence>
<proteinExistence type="predicted"/>